<evidence type="ECO:0000313" key="10">
    <source>
        <dbReference type="EMBL" id="KIK43077.1"/>
    </source>
</evidence>
<keyword evidence="3" id="KW-0963">Cytoplasm</keyword>
<dbReference type="OrthoDB" id="514777at2759"/>
<feature type="compositionally biased region" description="Basic and acidic residues" evidence="8">
    <location>
        <begin position="208"/>
        <end position="265"/>
    </location>
</feature>
<organism evidence="10 11">
    <name type="scientific">Suillus luteus UH-Slu-Lm8-n1</name>
    <dbReference type="NCBI Taxonomy" id="930992"/>
    <lineage>
        <taxon>Eukaryota</taxon>
        <taxon>Fungi</taxon>
        <taxon>Dikarya</taxon>
        <taxon>Basidiomycota</taxon>
        <taxon>Agaricomycotina</taxon>
        <taxon>Agaricomycetes</taxon>
        <taxon>Agaricomycetidae</taxon>
        <taxon>Boletales</taxon>
        <taxon>Suillineae</taxon>
        <taxon>Suillaceae</taxon>
        <taxon>Suillus</taxon>
    </lineage>
</organism>
<feature type="compositionally biased region" description="Low complexity" evidence="8">
    <location>
        <begin position="25"/>
        <end position="43"/>
    </location>
</feature>
<feature type="compositionally biased region" description="Basic and acidic residues" evidence="8">
    <location>
        <begin position="315"/>
        <end position="324"/>
    </location>
</feature>
<dbReference type="SMART" id="SM00543">
    <property type="entry name" value="MIF4G"/>
    <property type="match status" value="1"/>
</dbReference>
<feature type="compositionally biased region" description="Basic and acidic residues" evidence="8">
    <location>
        <begin position="900"/>
        <end position="911"/>
    </location>
</feature>
<dbReference type="Pfam" id="PF02847">
    <property type="entry name" value="MA3"/>
    <property type="match status" value="1"/>
</dbReference>
<feature type="compositionally biased region" description="Acidic residues" evidence="8">
    <location>
        <begin position="267"/>
        <end position="281"/>
    </location>
</feature>
<keyword evidence="11" id="KW-1185">Reference proteome</keyword>
<gene>
    <name evidence="10" type="ORF">CY34DRAFT_804250</name>
</gene>
<dbReference type="InterPro" id="IPR022745">
    <property type="entry name" value="eIF4G1_eIF4E-bd"/>
</dbReference>
<keyword evidence="7" id="KW-0648">Protein biosynthesis</keyword>
<dbReference type="Gene3D" id="1.25.40.180">
    <property type="match status" value="2"/>
</dbReference>
<dbReference type="InterPro" id="IPR016024">
    <property type="entry name" value="ARM-type_fold"/>
</dbReference>
<dbReference type="HOGENOM" id="CLU_002459_2_0_1"/>
<dbReference type="InterPro" id="IPR003890">
    <property type="entry name" value="MIF4G-like_typ-3"/>
</dbReference>
<feature type="compositionally biased region" description="Basic and acidic residues" evidence="8">
    <location>
        <begin position="1001"/>
        <end position="1010"/>
    </location>
</feature>
<feature type="compositionally biased region" description="Polar residues" evidence="8">
    <location>
        <begin position="476"/>
        <end position="487"/>
    </location>
</feature>
<feature type="compositionally biased region" description="Polar residues" evidence="8">
    <location>
        <begin position="1"/>
        <end position="20"/>
    </location>
</feature>
<feature type="region of interest" description="Disordered" evidence="8">
    <location>
        <begin position="1"/>
        <end position="356"/>
    </location>
</feature>
<dbReference type="Proteomes" id="UP000054485">
    <property type="component" value="Unassembled WGS sequence"/>
</dbReference>
<feature type="region of interest" description="Disordered" evidence="8">
    <location>
        <begin position="882"/>
        <end position="1053"/>
    </location>
</feature>
<dbReference type="GO" id="GO:0010494">
    <property type="term" value="C:cytoplasmic stress granule"/>
    <property type="evidence" value="ECO:0007669"/>
    <property type="project" value="UniProtKB-ARBA"/>
</dbReference>
<dbReference type="PANTHER" id="PTHR23253:SF9">
    <property type="entry name" value="EUKARYOTIC TRANSLATION INITIATION FACTOR 4 GAMMA 2"/>
    <property type="match status" value="1"/>
</dbReference>
<sequence length="1185" mass="130560">MSKVSTTSGKTPTPLPSQSAWAKGPPQSSSSAAPSPRSQSPAPTHVASPIATSHSRRPSALGQGVSVKDGVSVPRNNVGSVVRPANAPRLNTNARDFVPGGRPTPKVTIKSQDGMEVTLDALKKHSPQPPTVPIPPASPVVTSRRQPSVSVRIESEESKRAREESARKEQEKRDDEERAKKDAIEKKKREAEEEAKRMEEEEAARKRKAEEDRIRMEEEEKERIRQAEEDEKERLRKEEEDRLEAEREAEQARIALEEEERKQQDALEAEEAQLEAEEADDIVQTPSPASESQEPEDGEVSEHDEASEPQLNGDSGKKLKESLRIDTSAMPPPTEIPRRRPGPLDLTSTKREVSAPPPSALLTARVIENLSEVAYPEGIKSPKVELNANAKDGRFRYDRDFLMQFMHICKEKPPTLPALDVLGIEPVDQASFAMTRGGSGRHRNASGAMPVSANRQASVGLGIGGFQKPSVPSGFQMGNFQSPGSKLTSEERFAMSNPRSASTSSATSQFRSPMVRTPSTGGPGHPMHGSNRIRSKRGEKRGDANKTPMSQQEHGSGYGVAPILGAGFEPVVPLEISANRWVPTSTARKVQPDVDSPELVDRKVKALLNKLTMEKFETISDQIIHWANRSVHEKDGRTLIQVIRLVFEKATDEAAWSEMYARLCRKMMEQISPEVQDDGIKNTEGKPIAGGQLFRKYLLNRCQEDFERGWFAKEATAAAAAAKASDDHATKAANDKKGTEEAELYSEEYYAAQKAKRQGLGLIKFIGELFKLQMLTERIMHECVKKLLGNVENPEEEEIESLCQLLKTVGQLLDTPKARAHMDVYFTRMKELGKSLNVSSRMQFMLQDVIELRDRKWVSRNAVAAPTTIAAVHELAAKEKAAAEKESFNRQISMSRGGSRRGDNRNQEHGPDGWAVAGGSSVPRAPPKAGDLSQFGKITKGPPMAMVMGPSGVFAAGKKDSKRETLSRTNSSSNMFHMLSQNPELAVEASTKSSRSSSRKPSIDHGHDGVPEPAAQRRKLQLLPRSVLAAEENSTTPSEEEPESAPTAMSEADIKKKIDEDVKEFFAVRNLQEAEVYFTNLPDEHRFRLVDKLVASALESKEADARLVGDFFAQATSNGQCTLEVIEEGFMPMAEFLDDIAIDAPKAFDYMAIMLRGAGFHNEPDRLQRIASKLEDSNKLVSLVA</sequence>
<dbReference type="Pfam" id="PF02854">
    <property type="entry name" value="MIF4G"/>
    <property type="match status" value="1"/>
</dbReference>
<evidence type="ECO:0000256" key="6">
    <source>
        <dbReference type="ARBA" id="ARBA00022884"/>
    </source>
</evidence>
<comment type="similarity">
    <text evidence="2">Belongs to the eukaryotic initiation factor 4G family.</text>
</comment>
<keyword evidence="4" id="KW-0396">Initiation factor</keyword>
<dbReference type="InterPro" id="IPR036211">
    <property type="entry name" value="eIF4G_eIF4E-bd_sf"/>
</dbReference>
<dbReference type="Gene3D" id="1.20.970.30">
    <property type="entry name" value="eIF4G, eIF4E-binding domain"/>
    <property type="match status" value="1"/>
</dbReference>
<keyword evidence="6" id="KW-0694">RNA-binding</keyword>
<feature type="compositionally biased region" description="Basic and acidic residues" evidence="8">
    <location>
        <begin position="957"/>
        <end position="966"/>
    </location>
</feature>
<dbReference type="PROSITE" id="PS51366">
    <property type="entry name" value="MI"/>
    <property type="match status" value="1"/>
</dbReference>
<feature type="compositionally biased region" description="Low complexity" evidence="8">
    <location>
        <begin position="990"/>
        <end position="1000"/>
    </location>
</feature>
<dbReference type="GO" id="GO:0003743">
    <property type="term" value="F:translation initiation factor activity"/>
    <property type="evidence" value="ECO:0007669"/>
    <property type="project" value="UniProtKB-KW"/>
</dbReference>
<evidence type="ECO:0000256" key="3">
    <source>
        <dbReference type="ARBA" id="ARBA00022490"/>
    </source>
</evidence>
<reference evidence="11" key="2">
    <citation type="submission" date="2015-01" db="EMBL/GenBank/DDBJ databases">
        <title>Evolutionary Origins and Diversification of the Mycorrhizal Mutualists.</title>
        <authorList>
            <consortium name="DOE Joint Genome Institute"/>
            <consortium name="Mycorrhizal Genomics Consortium"/>
            <person name="Kohler A."/>
            <person name="Kuo A."/>
            <person name="Nagy L.G."/>
            <person name="Floudas D."/>
            <person name="Copeland A."/>
            <person name="Barry K.W."/>
            <person name="Cichocki N."/>
            <person name="Veneault-Fourrey C."/>
            <person name="LaButti K."/>
            <person name="Lindquist E.A."/>
            <person name="Lipzen A."/>
            <person name="Lundell T."/>
            <person name="Morin E."/>
            <person name="Murat C."/>
            <person name="Riley R."/>
            <person name="Ohm R."/>
            <person name="Sun H."/>
            <person name="Tunlid A."/>
            <person name="Henrissat B."/>
            <person name="Grigoriev I.V."/>
            <person name="Hibbett D.S."/>
            <person name="Martin F."/>
        </authorList>
    </citation>
    <scope>NUCLEOTIDE SEQUENCE [LARGE SCALE GENOMIC DNA]</scope>
    <source>
        <strain evidence="11">UH-Slu-Lm8-n1</strain>
    </source>
</reference>
<evidence type="ECO:0000256" key="5">
    <source>
        <dbReference type="ARBA" id="ARBA00022553"/>
    </source>
</evidence>
<feature type="domain" description="MI" evidence="9">
    <location>
        <begin position="1053"/>
        <end position="1174"/>
    </location>
</feature>
<evidence type="ECO:0000256" key="2">
    <source>
        <dbReference type="ARBA" id="ARBA00005775"/>
    </source>
</evidence>
<name>A0A0D0B9R8_9AGAM</name>
<evidence type="ECO:0000256" key="1">
    <source>
        <dbReference type="ARBA" id="ARBA00004496"/>
    </source>
</evidence>
<evidence type="ECO:0000313" key="11">
    <source>
        <dbReference type="Proteomes" id="UP000054485"/>
    </source>
</evidence>
<evidence type="ECO:0000256" key="4">
    <source>
        <dbReference type="ARBA" id="ARBA00022540"/>
    </source>
</evidence>
<dbReference type="EMBL" id="KN835222">
    <property type="protein sequence ID" value="KIK43077.1"/>
    <property type="molecule type" value="Genomic_DNA"/>
</dbReference>
<proteinExistence type="inferred from homology"/>
<reference evidence="10 11" key="1">
    <citation type="submission" date="2014-04" db="EMBL/GenBank/DDBJ databases">
        <authorList>
            <consortium name="DOE Joint Genome Institute"/>
            <person name="Kuo A."/>
            <person name="Ruytinx J."/>
            <person name="Rineau F."/>
            <person name="Colpaert J."/>
            <person name="Kohler A."/>
            <person name="Nagy L.G."/>
            <person name="Floudas D."/>
            <person name="Copeland A."/>
            <person name="Barry K.W."/>
            <person name="Cichocki N."/>
            <person name="Veneault-Fourrey C."/>
            <person name="LaButti K."/>
            <person name="Lindquist E.A."/>
            <person name="Lipzen A."/>
            <person name="Lundell T."/>
            <person name="Morin E."/>
            <person name="Murat C."/>
            <person name="Sun H."/>
            <person name="Tunlid A."/>
            <person name="Henrissat B."/>
            <person name="Grigoriev I.V."/>
            <person name="Hibbett D.S."/>
            <person name="Martin F."/>
            <person name="Nordberg H.P."/>
            <person name="Cantor M.N."/>
            <person name="Hua S.X."/>
        </authorList>
    </citation>
    <scope>NUCLEOTIDE SEQUENCE [LARGE SCALE GENOMIC DNA]</scope>
    <source>
        <strain evidence="10 11">UH-Slu-Lm8-n1</strain>
    </source>
</reference>
<dbReference type="STRING" id="930992.A0A0D0B9R8"/>
<feature type="compositionally biased region" description="Polar residues" evidence="8">
    <location>
        <begin position="967"/>
        <end position="983"/>
    </location>
</feature>
<evidence type="ECO:0000256" key="7">
    <source>
        <dbReference type="ARBA" id="ARBA00022917"/>
    </source>
</evidence>
<feature type="compositionally biased region" description="Pro residues" evidence="8">
    <location>
        <begin position="127"/>
        <end position="138"/>
    </location>
</feature>
<feature type="compositionally biased region" description="Polar residues" evidence="8">
    <location>
        <begin position="497"/>
        <end position="511"/>
    </location>
</feature>
<feature type="region of interest" description="Disordered" evidence="8">
    <location>
        <begin position="474"/>
        <end position="558"/>
    </location>
</feature>
<dbReference type="InParanoid" id="A0A0D0B9R8"/>
<dbReference type="InterPro" id="IPR003891">
    <property type="entry name" value="Initiation_fac_eIF4g_MI"/>
</dbReference>
<dbReference type="FunFam" id="1.25.40.180:FF:000020">
    <property type="entry name" value="Eukaryotic translation initiation factor subunit"/>
    <property type="match status" value="1"/>
</dbReference>
<protein>
    <recommendedName>
        <fullName evidence="9">MI domain-containing protein</fullName>
    </recommendedName>
</protein>
<dbReference type="GO" id="GO:0016281">
    <property type="term" value="C:eukaryotic translation initiation factor 4F complex"/>
    <property type="evidence" value="ECO:0007669"/>
    <property type="project" value="TreeGrafter"/>
</dbReference>
<dbReference type="GO" id="GO:0003729">
    <property type="term" value="F:mRNA binding"/>
    <property type="evidence" value="ECO:0007669"/>
    <property type="project" value="TreeGrafter"/>
</dbReference>
<dbReference type="SUPFAM" id="SSF101489">
    <property type="entry name" value="Eukaryotic initiation factor 4f subunit eIF4g, eIF4e-binding domain"/>
    <property type="match status" value="1"/>
</dbReference>
<keyword evidence="5" id="KW-0597">Phosphoprotein</keyword>
<dbReference type="PANTHER" id="PTHR23253">
    <property type="entry name" value="EUKARYOTIC TRANSLATION INITIATION FACTOR 4 GAMMA"/>
    <property type="match status" value="1"/>
</dbReference>
<feature type="compositionally biased region" description="Basic and acidic residues" evidence="8">
    <location>
        <begin position="153"/>
        <end position="199"/>
    </location>
</feature>
<dbReference type="Pfam" id="PF12152">
    <property type="entry name" value="eIF_4G1"/>
    <property type="match status" value="1"/>
</dbReference>
<evidence type="ECO:0000259" key="9">
    <source>
        <dbReference type="PROSITE" id="PS51366"/>
    </source>
</evidence>
<dbReference type="SUPFAM" id="SSF48371">
    <property type="entry name" value="ARM repeat"/>
    <property type="match status" value="2"/>
</dbReference>
<accession>A0A0D0B9R8</accession>
<evidence type="ECO:0000256" key="8">
    <source>
        <dbReference type="SAM" id="MobiDB-lite"/>
    </source>
</evidence>
<dbReference type="AlphaFoldDB" id="A0A0D0B9R8"/>
<comment type="subcellular location">
    <subcellularLocation>
        <location evidence="1">Cytoplasm</location>
    </subcellularLocation>
</comment>